<dbReference type="AlphaFoldDB" id="A0A2K1QL55"/>
<sequence length="616" mass="68398">MSGRRNANRIRGPQSALTDFLAANNISAAQIRDEYDRRVREAELAATANGEGPSTRTQAEDDADAEVAEAVAAAEEAAEKSKKRKRNEKEAIDKIKNSKKKKKAKKQDSDEEDNDFALDVYKKVKPMPGQFEHCELCEKRFTVTPYSKEGPDGGLLCTPCGKQYAKDVKSEQKANQKKPAGRKRRQNESNRLDGIAPNRAKTLQQLCIEKVVQYHDDVEELGDMPQPLLEKVSAIFSKKRVMNSKTLKLFVRPDLDTIAIHDAANLSVEDYQQMFAVSPSITKLILRNSHQLKDDAVEYMLDKCDNITYLQLYTANLVSDEMWIKIFQKYGEQLETVKLTWLDATFGDDIATAMIANCPNIRRLKFKKCRRLGSEAVSMLSKLKHLEHLSLQISSDVTPETLVTLIKRVGPQLKTLSLEHFLDLDDSVLNAIHESCANLQKLRITENDTATDAGFASLFTKWGNLPLTIVDLNSTRDMDNNNPNGPADAIGLADNGFRALMKHSGETLRVLDIASCRHISLSTFIDVFDGIKIYPALETANLSFCSCVDTRVIAGIFRSCPAIKQVIAFGCFDVMDVVVPRGVVLIGVPKAQDAIEQVGAGLGVEEAIGRMVEVMG</sequence>
<keyword evidence="4" id="KW-1185">Reference proteome</keyword>
<dbReference type="Gene3D" id="3.80.10.10">
    <property type="entry name" value="Ribonuclease Inhibitor"/>
    <property type="match status" value="2"/>
</dbReference>
<feature type="region of interest" description="Disordered" evidence="1">
    <location>
        <begin position="45"/>
        <end position="113"/>
    </location>
</feature>
<dbReference type="PANTHER" id="PTHR13318">
    <property type="entry name" value="PARTNER OF PAIRED, ISOFORM B-RELATED"/>
    <property type="match status" value="1"/>
</dbReference>
<comment type="caution">
    <text evidence="3">The sequence shown here is derived from an EMBL/GenBank/DDBJ whole genome shotgun (WGS) entry which is preliminary data.</text>
</comment>
<dbReference type="InterPro" id="IPR006553">
    <property type="entry name" value="Leu-rich_rpt_Cys-con_subtyp"/>
</dbReference>
<dbReference type="InterPro" id="IPR032675">
    <property type="entry name" value="LRR_dom_sf"/>
</dbReference>
<gene>
    <name evidence="3" type="ORF">CAC42_4134</name>
</gene>
<dbReference type="GO" id="GO:0019005">
    <property type="term" value="C:SCF ubiquitin ligase complex"/>
    <property type="evidence" value="ECO:0007669"/>
    <property type="project" value="TreeGrafter"/>
</dbReference>
<dbReference type="FunCoup" id="A0A2K1QL55">
    <property type="interactions" value="31"/>
</dbReference>
<dbReference type="Pfam" id="PF23550">
    <property type="entry name" value="zf_Tbcl_Rhp7"/>
    <property type="match status" value="1"/>
</dbReference>
<dbReference type="SUPFAM" id="SSF52047">
    <property type="entry name" value="RNI-like"/>
    <property type="match status" value="1"/>
</dbReference>
<reference evidence="3 4" key="1">
    <citation type="submission" date="2017-06" db="EMBL/GenBank/DDBJ databases">
        <title>Draft genome sequence of a variant of Elsinoe murrayae.</title>
        <authorList>
            <person name="Cheng Q."/>
        </authorList>
    </citation>
    <scope>NUCLEOTIDE SEQUENCE [LARGE SCALE GENOMIC DNA]</scope>
    <source>
        <strain evidence="3 4">CQ-2017a</strain>
    </source>
</reference>
<proteinExistence type="predicted"/>
<dbReference type="Proteomes" id="UP000243797">
    <property type="component" value="Unassembled WGS sequence"/>
</dbReference>
<dbReference type="PANTHER" id="PTHR13318:SF234">
    <property type="entry name" value="RNI-LIKE PROTEIN"/>
    <property type="match status" value="1"/>
</dbReference>
<dbReference type="InParanoid" id="A0A2K1QL55"/>
<feature type="compositionally biased region" description="Basic and acidic residues" evidence="1">
    <location>
        <begin position="87"/>
        <end position="96"/>
    </location>
</feature>
<dbReference type="FunFam" id="3.80.10.10:FF:000601">
    <property type="entry name" value="DNA repair protein Rad7, protein"/>
    <property type="match status" value="1"/>
</dbReference>
<dbReference type="InterPro" id="IPR056451">
    <property type="entry name" value="Znf_Tbcl_Rhp7"/>
</dbReference>
<protein>
    <submittedName>
        <fullName evidence="3">DNA repair protein rhp7</fullName>
    </submittedName>
</protein>
<accession>A0A2K1QL55</accession>
<feature type="domain" description="DNA repair protein rhp7 treble clef" evidence="2">
    <location>
        <begin position="128"/>
        <end position="165"/>
    </location>
</feature>
<dbReference type="SMART" id="SM00367">
    <property type="entry name" value="LRR_CC"/>
    <property type="match status" value="6"/>
</dbReference>
<dbReference type="OrthoDB" id="1924287at2759"/>
<evidence type="ECO:0000256" key="1">
    <source>
        <dbReference type="SAM" id="MobiDB-lite"/>
    </source>
</evidence>
<evidence type="ECO:0000313" key="4">
    <source>
        <dbReference type="Proteomes" id="UP000243797"/>
    </source>
</evidence>
<feature type="compositionally biased region" description="Basic residues" evidence="1">
    <location>
        <begin position="175"/>
        <end position="185"/>
    </location>
</feature>
<feature type="region of interest" description="Disordered" evidence="1">
    <location>
        <begin position="168"/>
        <end position="196"/>
    </location>
</feature>
<evidence type="ECO:0000259" key="2">
    <source>
        <dbReference type="Pfam" id="PF23550"/>
    </source>
</evidence>
<evidence type="ECO:0000313" key="3">
    <source>
        <dbReference type="EMBL" id="PNS15682.1"/>
    </source>
</evidence>
<dbReference type="EMBL" id="NKHZ01000068">
    <property type="protein sequence ID" value="PNS15682.1"/>
    <property type="molecule type" value="Genomic_DNA"/>
</dbReference>
<name>A0A2K1QL55_9PEZI</name>
<organism evidence="3 4">
    <name type="scientific">Sphaceloma murrayae</name>
    <dbReference type="NCBI Taxonomy" id="2082308"/>
    <lineage>
        <taxon>Eukaryota</taxon>
        <taxon>Fungi</taxon>
        <taxon>Dikarya</taxon>
        <taxon>Ascomycota</taxon>
        <taxon>Pezizomycotina</taxon>
        <taxon>Dothideomycetes</taxon>
        <taxon>Dothideomycetidae</taxon>
        <taxon>Myriangiales</taxon>
        <taxon>Elsinoaceae</taxon>
        <taxon>Sphaceloma</taxon>
    </lineage>
</organism>
<dbReference type="STRING" id="2082308.A0A2K1QL55"/>
<dbReference type="GO" id="GO:0031146">
    <property type="term" value="P:SCF-dependent proteasomal ubiquitin-dependent protein catabolic process"/>
    <property type="evidence" value="ECO:0007669"/>
    <property type="project" value="TreeGrafter"/>
</dbReference>